<gene>
    <name evidence="2" type="ORF">A7K98_06465</name>
    <name evidence="3" type="ORF">A7K99_06465</name>
</gene>
<evidence type="ECO:0000313" key="3">
    <source>
        <dbReference type="EMBL" id="ARU97493.1"/>
    </source>
</evidence>
<name>A0A1Y0L5X9_TATCI</name>
<feature type="region of interest" description="Disordered" evidence="1">
    <location>
        <begin position="42"/>
        <end position="64"/>
    </location>
</feature>
<accession>A0A1Y0L5X9</accession>
<organism evidence="2 5">
    <name type="scientific">Tatumella citrea</name>
    <name type="common">Pantoea citrea</name>
    <dbReference type="NCBI Taxonomy" id="53336"/>
    <lineage>
        <taxon>Bacteria</taxon>
        <taxon>Pseudomonadati</taxon>
        <taxon>Pseudomonadota</taxon>
        <taxon>Gammaproteobacteria</taxon>
        <taxon>Enterobacterales</taxon>
        <taxon>Erwiniaceae</taxon>
        <taxon>Tatumella</taxon>
    </lineage>
</organism>
<dbReference type="Proteomes" id="UP000195814">
    <property type="component" value="Chromosome"/>
</dbReference>
<dbReference type="AlphaFoldDB" id="A0A1Y0L5X9"/>
<evidence type="ECO:0000313" key="4">
    <source>
        <dbReference type="Proteomes" id="UP000195729"/>
    </source>
</evidence>
<evidence type="ECO:0000313" key="5">
    <source>
        <dbReference type="Proteomes" id="UP000195814"/>
    </source>
</evidence>
<reference evidence="4 5" key="1">
    <citation type="submission" date="2016-05" db="EMBL/GenBank/DDBJ databases">
        <title>Complete genome sequence of two 2,5-diketo-D-glunonic acid producing strain Tatumella citrea.</title>
        <authorList>
            <person name="Duan C."/>
            <person name="Yang J."/>
            <person name="Yang S."/>
        </authorList>
    </citation>
    <scope>NUCLEOTIDE SEQUENCE [LARGE SCALE GENOMIC DNA]</scope>
    <source>
        <strain evidence="3 4">ATCC 39140</strain>
        <strain evidence="2 5">DSM 13699</strain>
    </source>
</reference>
<proteinExistence type="predicted"/>
<dbReference type="KEGG" id="tci:A7K98_06465"/>
<dbReference type="Proteomes" id="UP000195729">
    <property type="component" value="Chromosome"/>
</dbReference>
<sequence>MRRKQIFSISTVLTAFKATKITDLNDPPLDYEDNRGRFQKRGKQTGNCIKKQGPYGPCDRLKAG</sequence>
<evidence type="ECO:0000313" key="2">
    <source>
        <dbReference type="EMBL" id="ARU93454.1"/>
    </source>
</evidence>
<evidence type="ECO:0000256" key="1">
    <source>
        <dbReference type="SAM" id="MobiDB-lite"/>
    </source>
</evidence>
<protein>
    <submittedName>
        <fullName evidence="2">Uncharacterized protein</fullName>
    </submittedName>
</protein>
<keyword evidence="4" id="KW-1185">Reference proteome</keyword>
<dbReference type="EMBL" id="CP015581">
    <property type="protein sequence ID" value="ARU97493.1"/>
    <property type="molecule type" value="Genomic_DNA"/>
</dbReference>
<dbReference type="EMBL" id="CP015579">
    <property type="protein sequence ID" value="ARU93454.1"/>
    <property type="molecule type" value="Genomic_DNA"/>
</dbReference>